<protein>
    <submittedName>
        <fullName evidence="1">YbaB/EbfC family DNA-binding protein</fullName>
    </submittedName>
</protein>
<dbReference type="AlphaFoldDB" id="A0A4R0I3Z5"/>
<name>A0A4R0I3Z5_9ACTN</name>
<dbReference type="OrthoDB" id="3625992at2"/>
<dbReference type="InterPro" id="IPR004401">
    <property type="entry name" value="YbaB/EbfC"/>
</dbReference>
<comment type="caution">
    <text evidence="1">The sequence shown here is derived from an EMBL/GenBank/DDBJ whole genome shotgun (WGS) entry which is preliminary data.</text>
</comment>
<dbReference type="Proteomes" id="UP000292695">
    <property type="component" value="Unassembled WGS sequence"/>
</dbReference>
<evidence type="ECO:0000313" key="1">
    <source>
        <dbReference type="EMBL" id="TCC22331.1"/>
    </source>
</evidence>
<dbReference type="Gene3D" id="3.30.1310.10">
    <property type="entry name" value="Nucleoid-associated protein YbaB-like domain"/>
    <property type="match status" value="1"/>
</dbReference>
<dbReference type="SUPFAM" id="SSF82607">
    <property type="entry name" value="YbaB-like"/>
    <property type="match status" value="1"/>
</dbReference>
<dbReference type="EMBL" id="SJKA01000018">
    <property type="protein sequence ID" value="TCC22331.1"/>
    <property type="molecule type" value="Genomic_DNA"/>
</dbReference>
<keyword evidence="2" id="KW-1185">Reference proteome</keyword>
<accession>A0A4R0I3Z5</accession>
<proteinExistence type="predicted"/>
<dbReference type="Pfam" id="PF02575">
    <property type="entry name" value="YbaB_DNA_bd"/>
    <property type="match status" value="1"/>
</dbReference>
<reference evidence="1 2" key="1">
    <citation type="submission" date="2019-02" db="EMBL/GenBank/DDBJ databases">
        <title>Kribbella capetownensis sp. nov. and Kribbella speibonae sp. nov., isolated from soil.</title>
        <authorList>
            <person name="Curtis S.M."/>
            <person name="Norton I."/>
            <person name="Everest G.J."/>
            <person name="Meyers P.R."/>
        </authorList>
    </citation>
    <scope>NUCLEOTIDE SEQUENCE [LARGE SCALE GENOMIC DNA]</scope>
    <source>
        <strain evidence="1 2">DSM 27082</strain>
    </source>
</reference>
<dbReference type="InterPro" id="IPR036894">
    <property type="entry name" value="YbaB-like_sf"/>
</dbReference>
<dbReference type="GO" id="GO:0003677">
    <property type="term" value="F:DNA binding"/>
    <property type="evidence" value="ECO:0007669"/>
    <property type="project" value="UniProtKB-KW"/>
</dbReference>
<sequence length="126" mass="14019">MDSKQTIGGGWLDDLERIERQTRKAQQLFDAGTGTAEAADGLIEVTVTARGELTKLFLDPRVYRDLGAGELAEEIVAAVNNAHRDAEQRAVRAFAEQLPVDWPDRDDPAFGPFLAELDRLQGRNRR</sequence>
<evidence type="ECO:0000313" key="2">
    <source>
        <dbReference type="Proteomes" id="UP000292695"/>
    </source>
</evidence>
<gene>
    <name evidence="1" type="ORF">E0H50_34705</name>
</gene>
<dbReference type="RefSeq" id="WP_131295242.1">
    <property type="nucleotide sequence ID" value="NZ_SJKA01000018.1"/>
</dbReference>
<organism evidence="1 2">
    <name type="scientific">Kribbella sindirgiensis</name>
    <dbReference type="NCBI Taxonomy" id="1124744"/>
    <lineage>
        <taxon>Bacteria</taxon>
        <taxon>Bacillati</taxon>
        <taxon>Actinomycetota</taxon>
        <taxon>Actinomycetes</taxon>
        <taxon>Propionibacteriales</taxon>
        <taxon>Kribbellaceae</taxon>
        <taxon>Kribbella</taxon>
    </lineage>
</organism>
<keyword evidence="1" id="KW-0238">DNA-binding</keyword>